<evidence type="ECO:0000313" key="1">
    <source>
        <dbReference type="EMBL" id="MFC5169889.1"/>
    </source>
</evidence>
<reference evidence="2" key="1">
    <citation type="journal article" date="2019" name="Int. J. Syst. Evol. Microbiol.">
        <title>The Global Catalogue of Microorganisms (GCM) 10K type strain sequencing project: providing services to taxonomists for standard genome sequencing and annotation.</title>
        <authorList>
            <consortium name="The Broad Institute Genomics Platform"/>
            <consortium name="The Broad Institute Genome Sequencing Center for Infectious Disease"/>
            <person name="Wu L."/>
            <person name="Ma J."/>
        </authorList>
    </citation>
    <scope>NUCLEOTIDE SEQUENCE [LARGE SCALE GENOMIC DNA]</scope>
    <source>
        <strain evidence="2">CGMCC 4.1721</strain>
    </source>
</reference>
<dbReference type="EMBL" id="JBHSKI010000001">
    <property type="protein sequence ID" value="MFC5169889.1"/>
    <property type="molecule type" value="Genomic_DNA"/>
</dbReference>
<sequence length="141" mass="15220">MDQRSSPPPVPCWIPAAGHALRHIGVHFDAVRVIGLAGEQVAYELLQFTGFRAGPIVRSGVGDRSTYFLLPPRSAAAYRWPAGARLIGRDLRCDAFVGIPALGGRTWPLDWRSRPTEESPFVDAALLHEVAVAVLVGAVDP</sequence>
<protein>
    <recommendedName>
        <fullName evidence="3">DNA primase/polymerase bifunctional N-terminal domain-containing protein</fullName>
    </recommendedName>
</protein>
<evidence type="ECO:0000313" key="2">
    <source>
        <dbReference type="Proteomes" id="UP001596208"/>
    </source>
</evidence>
<dbReference type="Proteomes" id="UP001596208">
    <property type="component" value="Unassembled WGS sequence"/>
</dbReference>
<gene>
    <name evidence="1" type="ORF">ACFPRK_04625</name>
</gene>
<keyword evidence="2" id="KW-1185">Reference proteome</keyword>
<name>A0ABW0AYB0_9ACTN</name>
<dbReference type="RefSeq" id="WP_065846982.1">
    <property type="nucleotide sequence ID" value="NZ_JBHSKI010000001.1"/>
</dbReference>
<organism evidence="1 2">
    <name type="scientific">Streptomyces mutomycini</name>
    <dbReference type="NCBI Taxonomy" id="284036"/>
    <lineage>
        <taxon>Bacteria</taxon>
        <taxon>Bacillati</taxon>
        <taxon>Actinomycetota</taxon>
        <taxon>Actinomycetes</taxon>
        <taxon>Kitasatosporales</taxon>
        <taxon>Streptomycetaceae</taxon>
        <taxon>Streptomyces</taxon>
    </lineage>
</organism>
<proteinExistence type="predicted"/>
<evidence type="ECO:0008006" key="3">
    <source>
        <dbReference type="Google" id="ProtNLM"/>
    </source>
</evidence>
<comment type="caution">
    <text evidence="1">The sequence shown here is derived from an EMBL/GenBank/DDBJ whole genome shotgun (WGS) entry which is preliminary data.</text>
</comment>
<accession>A0ABW0AYB0</accession>